<dbReference type="Pfam" id="PF00782">
    <property type="entry name" value="DSPc"/>
    <property type="match status" value="1"/>
</dbReference>
<keyword evidence="4" id="KW-0904">Protein phosphatase</keyword>
<dbReference type="AlphaFoldDB" id="A0AAD5HG23"/>
<evidence type="ECO:0000313" key="8">
    <source>
        <dbReference type="EMBL" id="KAI8580608.1"/>
    </source>
</evidence>
<dbReference type="GeneID" id="75919051"/>
<evidence type="ECO:0000256" key="2">
    <source>
        <dbReference type="ARBA" id="ARBA00013064"/>
    </source>
</evidence>
<dbReference type="CDD" id="cd14498">
    <property type="entry name" value="DSP"/>
    <property type="match status" value="1"/>
</dbReference>
<dbReference type="PROSITE" id="PS50054">
    <property type="entry name" value="TYR_PHOSPHATASE_DUAL"/>
    <property type="match status" value="1"/>
</dbReference>
<dbReference type="InterPro" id="IPR029021">
    <property type="entry name" value="Prot-tyrosine_phosphatase-like"/>
</dbReference>
<feature type="domain" description="Tyrosine specific protein phosphatases" evidence="7">
    <location>
        <begin position="65"/>
        <end position="125"/>
    </location>
</feature>
<feature type="active site" description="Phosphocysteine intermediate" evidence="5">
    <location>
        <position position="88"/>
    </location>
</feature>
<comment type="similarity">
    <text evidence="1">Belongs to the protein-tyrosine phosphatase family. Non-receptor class dual specificity subfamily.</text>
</comment>
<evidence type="ECO:0000259" key="7">
    <source>
        <dbReference type="PROSITE" id="PS50056"/>
    </source>
</evidence>
<dbReference type="InterPro" id="IPR000387">
    <property type="entry name" value="Tyr_Pase_dom"/>
</dbReference>
<evidence type="ECO:0000259" key="6">
    <source>
        <dbReference type="PROSITE" id="PS50054"/>
    </source>
</evidence>
<name>A0AAD5HG23_UMBRA</name>
<evidence type="ECO:0000256" key="3">
    <source>
        <dbReference type="ARBA" id="ARBA00022801"/>
    </source>
</evidence>
<dbReference type="PIRSF" id="PIRSF000941">
    <property type="entry name" value="DUSP12"/>
    <property type="match status" value="1"/>
</dbReference>
<sequence length="331" mass="37434">MSDEPAQQIIPRIWVGRYAAITTPGFLEKNDIKNVISVCPCEDTLTGYNQLVVSILDVAEENIMKHFPETNQFIQSSIDKEENILVHCEAGMSRSVTIVTAYLMWSRKITAKKAISIIKAEWPSASPNSGFFMQLGIYEEIDYTVDQQRTEYRRFLMANMAEEREMHGYVAEMTLAADPENAAKQGRASLRCKKCRRVLVDKDNIIEHEPGKGQQAFSYHKRDSSLHISETASSDHGEVNTVAQVNTSLNPLLASLATSKNNCSSYFIEPMEWINGLDQWNIEGRLDCPRCHTKLGSYCWSGAQCSCGRWVTPAFTLHRKQVDEIKAVKLR</sequence>
<dbReference type="GO" id="GO:0008138">
    <property type="term" value="F:protein tyrosine/serine/threonine phosphatase activity"/>
    <property type="evidence" value="ECO:0007669"/>
    <property type="project" value="InterPro"/>
</dbReference>
<reference evidence="8" key="1">
    <citation type="submission" date="2021-06" db="EMBL/GenBank/DDBJ databases">
        <authorList>
            <consortium name="DOE Joint Genome Institute"/>
            <person name="Mondo S.J."/>
            <person name="Amses K.R."/>
            <person name="Simmons D.R."/>
            <person name="Longcore J.E."/>
            <person name="Seto K."/>
            <person name="Alves G.H."/>
            <person name="Bonds A.E."/>
            <person name="Quandt C.A."/>
            <person name="Davis W.J."/>
            <person name="Chang Y."/>
            <person name="Letcher P.M."/>
            <person name="Powell M.J."/>
            <person name="Kuo A."/>
            <person name="Labutti K."/>
            <person name="Pangilinan J."/>
            <person name="Andreopoulos W."/>
            <person name="Tritt A."/>
            <person name="Riley R."/>
            <person name="Hundley H."/>
            <person name="Johnson J."/>
            <person name="Lipzen A."/>
            <person name="Barry K."/>
            <person name="Berbee M.L."/>
            <person name="Buchler N.E."/>
            <person name="Grigoriev I.V."/>
            <person name="Spatafora J.W."/>
            <person name="Stajich J.E."/>
            <person name="James T.Y."/>
        </authorList>
    </citation>
    <scope>NUCLEOTIDE SEQUENCE</scope>
    <source>
        <strain evidence="8">AG</strain>
    </source>
</reference>
<dbReference type="PANTHER" id="PTHR45848:SF4">
    <property type="entry name" value="DUAL SPECIFICITY PROTEIN PHOSPHATASE 12"/>
    <property type="match status" value="1"/>
</dbReference>
<reference evidence="8" key="2">
    <citation type="journal article" date="2022" name="Proc. Natl. Acad. Sci. U.S.A.">
        <title>Diploid-dominant life cycles characterize the early evolution of Fungi.</title>
        <authorList>
            <person name="Amses K.R."/>
            <person name="Simmons D.R."/>
            <person name="Longcore J.E."/>
            <person name="Mondo S.J."/>
            <person name="Seto K."/>
            <person name="Jeronimo G.H."/>
            <person name="Bonds A.E."/>
            <person name="Quandt C.A."/>
            <person name="Davis W.J."/>
            <person name="Chang Y."/>
            <person name="Federici B.A."/>
            <person name="Kuo A."/>
            <person name="LaButti K."/>
            <person name="Pangilinan J."/>
            <person name="Andreopoulos W."/>
            <person name="Tritt A."/>
            <person name="Riley R."/>
            <person name="Hundley H."/>
            <person name="Johnson J."/>
            <person name="Lipzen A."/>
            <person name="Barry K."/>
            <person name="Lang B.F."/>
            <person name="Cuomo C.A."/>
            <person name="Buchler N.E."/>
            <person name="Grigoriev I.V."/>
            <person name="Spatafora J.W."/>
            <person name="Stajich J.E."/>
            <person name="James T.Y."/>
        </authorList>
    </citation>
    <scope>NUCLEOTIDE SEQUENCE</scope>
    <source>
        <strain evidence="8">AG</strain>
    </source>
</reference>
<evidence type="ECO:0000256" key="5">
    <source>
        <dbReference type="PIRSR" id="PIRSR000941-50"/>
    </source>
</evidence>
<dbReference type="InterPro" id="IPR016278">
    <property type="entry name" value="DUSP12"/>
</dbReference>
<dbReference type="RefSeq" id="XP_051445612.1">
    <property type="nucleotide sequence ID" value="XM_051593709.1"/>
</dbReference>
<dbReference type="GO" id="GO:0004725">
    <property type="term" value="F:protein tyrosine phosphatase activity"/>
    <property type="evidence" value="ECO:0007669"/>
    <property type="project" value="UniProtKB-EC"/>
</dbReference>
<dbReference type="EMBL" id="MU620911">
    <property type="protein sequence ID" value="KAI8580608.1"/>
    <property type="molecule type" value="Genomic_DNA"/>
</dbReference>
<keyword evidence="9" id="KW-1185">Reference proteome</keyword>
<protein>
    <recommendedName>
        <fullName evidence="2">protein-tyrosine-phosphatase</fullName>
        <ecNumber evidence="2">3.1.3.48</ecNumber>
    </recommendedName>
</protein>
<dbReference type="SUPFAM" id="SSF52799">
    <property type="entry name" value="(Phosphotyrosine protein) phosphatases II"/>
    <property type="match status" value="1"/>
</dbReference>
<dbReference type="GO" id="GO:0005634">
    <property type="term" value="C:nucleus"/>
    <property type="evidence" value="ECO:0007669"/>
    <property type="project" value="TreeGrafter"/>
</dbReference>
<dbReference type="PANTHER" id="PTHR45848">
    <property type="entry name" value="DUAL SPECIFICITY PROTEIN PHOSPHATASE 12 FAMILY MEMBER"/>
    <property type="match status" value="1"/>
</dbReference>
<gene>
    <name evidence="8" type="ORF">K450DRAFT_299362</name>
</gene>
<comment type="caution">
    <text evidence="8">The sequence shown here is derived from an EMBL/GenBank/DDBJ whole genome shotgun (WGS) entry which is preliminary data.</text>
</comment>
<dbReference type="Gene3D" id="3.90.190.10">
    <property type="entry name" value="Protein tyrosine phosphatase superfamily"/>
    <property type="match status" value="1"/>
</dbReference>
<evidence type="ECO:0000256" key="4">
    <source>
        <dbReference type="ARBA" id="ARBA00022912"/>
    </source>
</evidence>
<dbReference type="PROSITE" id="PS50056">
    <property type="entry name" value="TYR_PHOSPHATASE_2"/>
    <property type="match status" value="1"/>
</dbReference>
<accession>A0AAD5HG23</accession>
<keyword evidence="3" id="KW-0378">Hydrolase</keyword>
<dbReference type="Proteomes" id="UP001206595">
    <property type="component" value="Unassembled WGS sequence"/>
</dbReference>
<dbReference type="InterPro" id="IPR020422">
    <property type="entry name" value="TYR_PHOSPHATASE_DUAL_dom"/>
</dbReference>
<dbReference type="InterPro" id="IPR000340">
    <property type="entry name" value="Dual-sp_phosphatase_cat-dom"/>
</dbReference>
<evidence type="ECO:0000256" key="1">
    <source>
        <dbReference type="ARBA" id="ARBA00008601"/>
    </source>
</evidence>
<feature type="domain" description="Tyrosine-protein phosphatase" evidence="6">
    <location>
        <begin position="4"/>
        <end position="144"/>
    </location>
</feature>
<evidence type="ECO:0000313" key="9">
    <source>
        <dbReference type="Proteomes" id="UP001206595"/>
    </source>
</evidence>
<dbReference type="EC" id="3.1.3.48" evidence="2"/>
<dbReference type="SMART" id="SM00195">
    <property type="entry name" value="DSPc"/>
    <property type="match status" value="1"/>
</dbReference>
<organism evidence="8 9">
    <name type="scientific">Umbelopsis ramanniana AG</name>
    <dbReference type="NCBI Taxonomy" id="1314678"/>
    <lineage>
        <taxon>Eukaryota</taxon>
        <taxon>Fungi</taxon>
        <taxon>Fungi incertae sedis</taxon>
        <taxon>Mucoromycota</taxon>
        <taxon>Mucoromycotina</taxon>
        <taxon>Umbelopsidomycetes</taxon>
        <taxon>Umbelopsidales</taxon>
        <taxon>Umbelopsidaceae</taxon>
        <taxon>Umbelopsis</taxon>
    </lineage>
</organism>
<proteinExistence type="inferred from homology"/>